<feature type="transmembrane region" description="Helical" evidence="1">
    <location>
        <begin position="37"/>
        <end position="56"/>
    </location>
</feature>
<name>A0A399EX00_9DEIN</name>
<dbReference type="OrthoDB" id="27404at2"/>
<evidence type="ECO:0000313" key="3">
    <source>
        <dbReference type="Proteomes" id="UP000265341"/>
    </source>
</evidence>
<proteinExistence type="predicted"/>
<accession>A0A399EX00</accession>
<comment type="caution">
    <text evidence="2">The sequence shown here is derived from an EMBL/GenBank/DDBJ whole genome shotgun (WGS) entry which is preliminary data.</text>
</comment>
<feature type="transmembrane region" description="Helical" evidence="1">
    <location>
        <begin position="7"/>
        <end position="25"/>
    </location>
</feature>
<evidence type="ECO:0000313" key="2">
    <source>
        <dbReference type="EMBL" id="RIH87052.1"/>
    </source>
</evidence>
<keyword evidence="1" id="KW-0812">Transmembrane</keyword>
<organism evidence="2 3">
    <name type="scientific">Calidithermus roseus</name>
    <dbReference type="NCBI Taxonomy" id="1644118"/>
    <lineage>
        <taxon>Bacteria</taxon>
        <taxon>Thermotogati</taxon>
        <taxon>Deinococcota</taxon>
        <taxon>Deinococci</taxon>
        <taxon>Thermales</taxon>
        <taxon>Thermaceae</taxon>
        <taxon>Calidithermus</taxon>
    </lineage>
</organism>
<dbReference type="Proteomes" id="UP000265341">
    <property type="component" value="Unassembled WGS sequence"/>
</dbReference>
<sequence length="64" mass="7648">MDKARRFLASLVTTLIFGFILYKVLERLFVVVWVQMPWWGLILLLVVLFLLIDYMVSRLFGLRD</sequence>
<dbReference type="RefSeq" id="WP_119276992.1">
    <property type="nucleotide sequence ID" value="NZ_QWLA01000023.1"/>
</dbReference>
<gene>
    <name evidence="2" type="ORF">Mrose_01486</name>
</gene>
<keyword evidence="3" id="KW-1185">Reference proteome</keyword>
<protein>
    <submittedName>
        <fullName evidence="2">Uncharacterized protein</fullName>
    </submittedName>
</protein>
<dbReference type="AlphaFoldDB" id="A0A399EX00"/>
<keyword evidence="1" id="KW-0472">Membrane</keyword>
<dbReference type="EMBL" id="QWLA01000023">
    <property type="protein sequence ID" value="RIH87052.1"/>
    <property type="molecule type" value="Genomic_DNA"/>
</dbReference>
<evidence type="ECO:0000256" key="1">
    <source>
        <dbReference type="SAM" id="Phobius"/>
    </source>
</evidence>
<reference evidence="2 3" key="1">
    <citation type="submission" date="2018-08" db="EMBL/GenBank/DDBJ databases">
        <title>Meiothermus roseus NBRC 110900 genome sequencing project.</title>
        <authorList>
            <person name="Da Costa M.S."/>
            <person name="Albuquerque L."/>
            <person name="Raposo P."/>
            <person name="Froufe H.J.C."/>
            <person name="Barroso C.S."/>
            <person name="Egas C."/>
        </authorList>
    </citation>
    <scope>NUCLEOTIDE SEQUENCE [LARGE SCALE GENOMIC DNA]</scope>
    <source>
        <strain evidence="2 3">NBRC 110900</strain>
    </source>
</reference>
<keyword evidence="1" id="KW-1133">Transmembrane helix</keyword>